<dbReference type="SUPFAM" id="SSF56219">
    <property type="entry name" value="DNase I-like"/>
    <property type="match status" value="1"/>
</dbReference>
<dbReference type="AlphaFoldDB" id="A0A1H9SJC4"/>
<dbReference type="InterPro" id="IPR036691">
    <property type="entry name" value="Endo/exonu/phosph_ase_sf"/>
</dbReference>
<dbReference type="GO" id="GO:0008311">
    <property type="term" value="F:double-stranded DNA 3'-5' DNA exonuclease activity"/>
    <property type="evidence" value="ECO:0007669"/>
    <property type="project" value="InterPro"/>
</dbReference>
<feature type="domain" description="Endonuclease/exonuclease/phosphatase" evidence="1">
    <location>
        <begin position="7"/>
        <end position="154"/>
    </location>
</feature>
<dbReference type="Gene3D" id="3.60.10.10">
    <property type="entry name" value="Endonuclease/exonuclease/phosphatase"/>
    <property type="match status" value="1"/>
</dbReference>
<dbReference type="PANTHER" id="PTHR43250">
    <property type="entry name" value="EXODEOXYRIBONUCLEASE III"/>
    <property type="match status" value="1"/>
</dbReference>
<sequence length="280" mass="30893">MPLSLLTVNVGAPSVDRAQRQLRWLAARPEEVLVLTETKATAGSELLAEAFSSAGYSVTFPEHSKGELGVMIVSKLATEVDVLGTALDYLPARAAGIVVDTDDGPLRVVGAYVPSRDATWEKTERKKTWIERFHAALDATASDTPLLLLGDLNVLEPGHQPAHRGQFAQFEYAFYEALTERHRLTDLFRNLHPDRVEHSWARRPELGYRYDHAHASPTVAERLLSCEYVHETREASADGSRLTDHSGLAVRVSLCAKRTLLTSDPAMAVDALNEPEPTLF</sequence>
<dbReference type="OrthoDB" id="4520214at2"/>
<dbReference type="GO" id="GO:0006281">
    <property type="term" value="P:DNA repair"/>
    <property type="evidence" value="ECO:0007669"/>
    <property type="project" value="InterPro"/>
</dbReference>
<dbReference type="PANTHER" id="PTHR43250:SF2">
    <property type="entry name" value="EXODEOXYRIBONUCLEASE III"/>
    <property type="match status" value="1"/>
</dbReference>
<dbReference type="Pfam" id="PF03372">
    <property type="entry name" value="Exo_endo_phos"/>
    <property type="match status" value="1"/>
</dbReference>
<reference evidence="3" key="1">
    <citation type="submission" date="2016-10" db="EMBL/GenBank/DDBJ databases">
        <authorList>
            <person name="Varghese N."/>
            <person name="Submissions S."/>
        </authorList>
    </citation>
    <scope>NUCLEOTIDE SEQUENCE [LARGE SCALE GENOMIC DNA]</scope>
    <source>
        <strain evidence="3">CGMCC 4.578</strain>
    </source>
</reference>
<gene>
    <name evidence="2" type="ORF">SAMN05216195_10790</name>
</gene>
<accession>A0A1H9SJC4</accession>
<dbReference type="Proteomes" id="UP000199028">
    <property type="component" value="Unassembled WGS sequence"/>
</dbReference>
<protein>
    <submittedName>
        <fullName evidence="2">Exodeoxyribonuclease-3</fullName>
    </submittedName>
</protein>
<name>A0A1H9SJC4_9PSEU</name>
<dbReference type="InterPro" id="IPR005135">
    <property type="entry name" value="Endo/exonuclease/phosphatase"/>
</dbReference>
<proteinExistence type="predicted"/>
<evidence type="ECO:0000259" key="1">
    <source>
        <dbReference type="Pfam" id="PF03372"/>
    </source>
</evidence>
<dbReference type="EMBL" id="FOFT01000007">
    <property type="protein sequence ID" value="SER85047.1"/>
    <property type="molecule type" value="Genomic_DNA"/>
</dbReference>
<evidence type="ECO:0000313" key="2">
    <source>
        <dbReference type="EMBL" id="SER85047.1"/>
    </source>
</evidence>
<dbReference type="RefSeq" id="WP_090066868.1">
    <property type="nucleotide sequence ID" value="NZ_FOFT01000007.1"/>
</dbReference>
<dbReference type="InterPro" id="IPR037493">
    <property type="entry name" value="ExoIII-like"/>
</dbReference>
<keyword evidence="3" id="KW-1185">Reference proteome</keyword>
<evidence type="ECO:0000313" key="3">
    <source>
        <dbReference type="Proteomes" id="UP000199028"/>
    </source>
</evidence>
<organism evidence="2 3">
    <name type="scientific">Lentzea flaviverrucosa</name>
    <dbReference type="NCBI Taxonomy" id="200379"/>
    <lineage>
        <taxon>Bacteria</taxon>
        <taxon>Bacillati</taxon>
        <taxon>Actinomycetota</taxon>
        <taxon>Actinomycetes</taxon>
        <taxon>Pseudonocardiales</taxon>
        <taxon>Pseudonocardiaceae</taxon>
        <taxon>Lentzea</taxon>
    </lineage>
</organism>